<proteinExistence type="predicted"/>
<dbReference type="Proteomes" id="UP000187203">
    <property type="component" value="Unassembled WGS sequence"/>
</dbReference>
<dbReference type="AlphaFoldDB" id="A0A1R3KUK7"/>
<comment type="caution">
    <text evidence="1">The sequence shown here is derived from an EMBL/GenBank/DDBJ whole genome shotgun (WGS) entry which is preliminary data.</text>
</comment>
<accession>A0A1R3KUK7</accession>
<gene>
    <name evidence="1" type="ORF">COLO4_04319</name>
</gene>
<reference evidence="2" key="1">
    <citation type="submission" date="2013-09" db="EMBL/GenBank/DDBJ databases">
        <title>Corchorus olitorius genome sequencing.</title>
        <authorList>
            <person name="Alam M."/>
            <person name="Haque M.S."/>
            <person name="Islam M.S."/>
            <person name="Emdad E.M."/>
            <person name="Islam M.M."/>
            <person name="Ahmed B."/>
            <person name="Halim A."/>
            <person name="Hossen Q.M.M."/>
            <person name="Hossain M.Z."/>
            <person name="Ahmed R."/>
            <person name="Khan M.M."/>
            <person name="Islam R."/>
            <person name="Rashid M.M."/>
            <person name="Khan S.A."/>
            <person name="Rahman M.S."/>
            <person name="Alam M."/>
            <person name="Yahiya A.S."/>
            <person name="Khan M.S."/>
            <person name="Azam M.S."/>
            <person name="Haque T."/>
            <person name="Lashkar M.Z.H."/>
            <person name="Akhand A.I."/>
            <person name="Morshed G."/>
            <person name="Roy S."/>
            <person name="Uddin K.S."/>
            <person name="Rabeya T."/>
            <person name="Hossain A.S."/>
            <person name="Chowdhury A."/>
            <person name="Snigdha A.R."/>
            <person name="Mortoza M.S."/>
            <person name="Matin S.A."/>
            <person name="Hoque S.M.E."/>
            <person name="Islam M.K."/>
            <person name="Roy D.K."/>
            <person name="Haider R."/>
            <person name="Moosa M.M."/>
            <person name="Elias S.M."/>
            <person name="Hasan A.M."/>
            <person name="Jahan S."/>
            <person name="Shafiuddin M."/>
            <person name="Mahmood N."/>
            <person name="Shommy N.S."/>
        </authorList>
    </citation>
    <scope>NUCLEOTIDE SEQUENCE [LARGE SCALE GENOMIC DNA]</scope>
    <source>
        <strain evidence="2">cv. O-4</strain>
    </source>
</reference>
<keyword evidence="2" id="KW-1185">Reference proteome</keyword>
<name>A0A1R3KUK7_9ROSI</name>
<evidence type="ECO:0000313" key="1">
    <source>
        <dbReference type="EMBL" id="OMP10727.1"/>
    </source>
</evidence>
<organism evidence="1 2">
    <name type="scientific">Corchorus olitorius</name>
    <dbReference type="NCBI Taxonomy" id="93759"/>
    <lineage>
        <taxon>Eukaryota</taxon>
        <taxon>Viridiplantae</taxon>
        <taxon>Streptophyta</taxon>
        <taxon>Embryophyta</taxon>
        <taxon>Tracheophyta</taxon>
        <taxon>Spermatophyta</taxon>
        <taxon>Magnoliopsida</taxon>
        <taxon>eudicotyledons</taxon>
        <taxon>Gunneridae</taxon>
        <taxon>Pentapetalae</taxon>
        <taxon>rosids</taxon>
        <taxon>malvids</taxon>
        <taxon>Malvales</taxon>
        <taxon>Malvaceae</taxon>
        <taxon>Grewioideae</taxon>
        <taxon>Apeibeae</taxon>
        <taxon>Corchorus</taxon>
    </lineage>
</organism>
<dbReference type="EMBL" id="AWUE01011326">
    <property type="protein sequence ID" value="OMP10727.1"/>
    <property type="molecule type" value="Genomic_DNA"/>
</dbReference>
<evidence type="ECO:0000313" key="2">
    <source>
        <dbReference type="Proteomes" id="UP000187203"/>
    </source>
</evidence>
<sequence>MGGPALERVADAQLRHVHHIYELFVTDFFESQLTFMAS</sequence>
<protein>
    <submittedName>
        <fullName evidence="1">Uncharacterized protein</fullName>
    </submittedName>
</protein>